<reference evidence="2" key="1">
    <citation type="journal article" date="2023" name="Genome Biol. Evol.">
        <title>Long-read-based Genome Assembly of Drosophila gunungcola Reveals Fewer Chemosensory Genes in Flower-breeding Species.</title>
        <authorList>
            <person name="Negi A."/>
            <person name="Liao B.Y."/>
            <person name="Yeh S.D."/>
        </authorList>
    </citation>
    <scope>NUCLEOTIDE SEQUENCE</scope>
    <source>
        <strain evidence="2">Sukarami</strain>
    </source>
</reference>
<evidence type="ECO:0000256" key="1">
    <source>
        <dbReference type="SAM" id="SignalP"/>
    </source>
</evidence>
<keyword evidence="3" id="KW-1185">Reference proteome</keyword>
<evidence type="ECO:0000313" key="3">
    <source>
        <dbReference type="Proteomes" id="UP001059596"/>
    </source>
</evidence>
<dbReference type="Proteomes" id="UP001059596">
    <property type="component" value="Unassembled WGS sequence"/>
</dbReference>
<dbReference type="AlphaFoldDB" id="A0A9Q0BPC9"/>
<feature type="signal peptide" evidence="1">
    <location>
        <begin position="1"/>
        <end position="16"/>
    </location>
</feature>
<evidence type="ECO:0008006" key="4">
    <source>
        <dbReference type="Google" id="ProtNLM"/>
    </source>
</evidence>
<comment type="caution">
    <text evidence="2">The sequence shown here is derived from an EMBL/GenBank/DDBJ whole genome shotgun (WGS) entry which is preliminary data.</text>
</comment>
<evidence type="ECO:0000313" key="2">
    <source>
        <dbReference type="EMBL" id="KAI8038975.1"/>
    </source>
</evidence>
<sequence>MTALALLFLYCLSLKAAPLSLSRRVFLGFGEGCRNSPF</sequence>
<accession>A0A9Q0BPC9</accession>
<protein>
    <recommendedName>
        <fullName evidence="4">ACP54A1</fullName>
    </recommendedName>
</protein>
<name>A0A9Q0BPC9_9MUSC</name>
<feature type="chain" id="PRO_5040361553" description="ACP54A1" evidence="1">
    <location>
        <begin position="17"/>
        <end position="38"/>
    </location>
</feature>
<proteinExistence type="predicted"/>
<keyword evidence="1" id="KW-0732">Signal</keyword>
<gene>
    <name evidence="2" type="ORF">M5D96_007685</name>
</gene>
<dbReference type="EMBL" id="JAMKOV010000006">
    <property type="protein sequence ID" value="KAI8038975.1"/>
    <property type="molecule type" value="Genomic_DNA"/>
</dbReference>
<organism evidence="2 3">
    <name type="scientific">Drosophila gunungcola</name>
    <name type="common">fruit fly</name>
    <dbReference type="NCBI Taxonomy" id="103775"/>
    <lineage>
        <taxon>Eukaryota</taxon>
        <taxon>Metazoa</taxon>
        <taxon>Ecdysozoa</taxon>
        <taxon>Arthropoda</taxon>
        <taxon>Hexapoda</taxon>
        <taxon>Insecta</taxon>
        <taxon>Pterygota</taxon>
        <taxon>Neoptera</taxon>
        <taxon>Endopterygota</taxon>
        <taxon>Diptera</taxon>
        <taxon>Brachycera</taxon>
        <taxon>Muscomorpha</taxon>
        <taxon>Ephydroidea</taxon>
        <taxon>Drosophilidae</taxon>
        <taxon>Drosophila</taxon>
        <taxon>Sophophora</taxon>
    </lineage>
</organism>